<name>A0AA88RH39_9ASTE</name>
<reference evidence="5" key="1">
    <citation type="submission" date="2022-12" db="EMBL/GenBank/DDBJ databases">
        <title>Draft genome assemblies for two species of Escallonia (Escalloniales).</title>
        <authorList>
            <person name="Chanderbali A."/>
            <person name="Dervinis C."/>
            <person name="Anghel I."/>
            <person name="Soltis D."/>
            <person name="Soltis P."/>
            <person name="Zapata F."/>
        </authorList>
    </citation>
    <scope>NUCLEOTIDE SEQUENCE</scope>
    <source>
        <strain evidence="5">UCBG92.1500</strain>
        <tissue evidence="5">Leaf</tissue>
    </source>
</reference>
<proteinExistence type="inferred from homology"/>
<evidence type="ECO:0000256" key="2">
    <source>
        <dbReference type="ARBA" id="ARBA00022679"/>
    </source>
</evidence>
<dbReference type="InterPro" id="IPR023213">
    <property type="entry name" value="CAT-like_dom_sf"/>
</dbReference>
<gene>
    <name evidence="5" type="ORF">RJ640_019226</name>
</gene>
<dbReference type="Pfam" id="PF02458">
    <property type="entry name" value="Transferase"/>
    <property type="match status" value="1"/>
</dbReference>
<evidence type="ECO:0000256" key="3">
    <source>
        <dbReference type="ARBA" id="ARBA00023315"/>
    </source>
</evidence>
<comment type="similarity">
    <text evidence="1">Belongs to the plant acyltransferase family.</text>
</comment>
<dbReference type="AlphaFoldDB" id="A0AA88RH39"/>
<keyword evidence="2" id="KW-0808">Transferase</keyword>
<organism evidence="5 6">
    <name type="scientific">Escallonia rubra</name>
    <dbReference type="NCBI Taxonomy" id="112253"/>
    <lineage>
        <taxon>Eukaryota</taxon>
        <taxon>Viridiplantae</taxon>
        <taxon>Streptophyta</taxon>
        <taxon>Embryophyta</taxon>
        <taxon>Tracheophyta</taxon>
        <taxon>Spermatophyta</taxon>
        <taxon>Magnoliopsida</taxon>
        <taxon>eudicotyledons</taxon>
        <taxon>Gunneridae</taxon>
        <taxon>Pentapetalae</taxon>
        <taxon>asterids</taxon>
        <taxon>campanulids</taxon>
        <taxon>Escalloniales</taxon>
        <taxon>Escalloniaceae</taxon>
        <taxon>Escallonia</taxon>
    </lineage>
</organism>
<keyword evidence="6" id="KW-1185">Reference proteome</keyword>
<feature type="coiled-coil region" evidence="4">
    <location>
        <begin position="289"/>
        <end position="316"/>
    </location>
</feature>
<evidence type="ECO:0000313" key="5">
    <source>
        <dbReference type="EMBL" id="KAK2978911.1"/>
    </source>
</evidence>
<keyword evidence="4" id="KW-0175">Coiled coil</keyword>
<keyword evidence="3" id="KW-0012">Acyltransferase</keyword>
<comment type="caution">
    <text evidence="5">The sequence shown here is derived from an EMBL/GenBank/DDBJ whole genome shotgun (WGS) entry which is preliminary data.</text>
</comment>
<dbReference type="PANTHER" id="PTHR31623">
    <property type="entry name" value="F21J9.9"/>
    <property type="match status" value="1"/>
</dbReference>
<evidence type="ECO:0000256" key="4">
    <source>
        <dbReference type="SAM" id="Coils"/>
    </source>
</evidence>
<sequence>MQLQVISRETIKPSSPTHSHLQTYNLSLLDQFTPRMYIPFVLFYRSYVQLGEISEKSRWLKNSLSTTLAQYYPFAGRLETSASVDCNDNGVEFLEARIGCRLSELLENPDHEALDTVFPANSVWGKVCKESSLMVIQLNYFECGGIAIAVGISHKVADACTLSNFLTYWAAVATGSAKKVPPHFIPSPKNDSVLIPETELQRRKWVTRRFVFLNSEIAQIKAASAENPTRVEAVTAILYKSAMASARACSGSFRPSLLIQPVNMRPNMEPPLPETSVGNIYSHVTVQTKNEGETDLNRLIGEIKRAKARLKGVKNLEVNEWISVIQECLSNNYDGYLISSFCRYPFYQVDFGWGKPCRASLADAPTKNDFFLTDTATGDGIEALITLEEQQMIMFENDKDIQTHASLHPGAL</sequence>
<dbReference type="EMBL" id="JAVXUO010001810">
    <property type="protein sequence ID" value="KAK2978911.1"/>
    <property type="molecule type" value="Genomic_DNA"/>
</dbReference>
<accession>A0AA88RH39</accession>
<dbReference type="Gene3D" id="3.30.559.10">
    <property type="entry name" value="Chloramphenicol acetyltransferase-like domain"/>
    <property type="match status" value="2"/>
</dbReference>
<dbReference type="GO" id="GO:0016746">
    <property type="term" value="F:acyltransferase activity"/>
    <property type="evidence" value="ECO:0007669"/>
    <property type="project" value="UniProtKB-KW"/>
</dbReference>
<dbReference type="PANTHER" id="PTHR31623:SF17">
    <property type="entry name" value="F21J9.9"/>
    <property type="match status" value="1"/>
</dbReference>
<dbReference type="Proteomes" id="UP001187471">
    <property type="component" value="Unassembled WGS sequence"/>
</dbReference>
<evidence type="ECO:0000256" key="1">
    <source>
        <dbReference type="ARBA" id="ARBA00009861"/>
    </source>
</evidence>
<evidence type="ECO:0000313" key="6">
    <source>
        <dbReference type="Proteomes" id="UP001187471"/>
    </source>
</evidence>
<protein>
    <submittedName>
        <fullName evidence="5">Uncharacterized protein</fullName>
    </submittedName>
</protein>